<organism evidence="4 5">
    <name type="scientific">Luteibacter anthropi</name>
    <dbReference type="NCBI Taxonomy" id="564369"/>
    <lineage>
        <taxon>Bacteria</taxon>
        <taxon>Pseudomonadati</taxon>
        <taxon>Pseudomonadota</taxon>
        <taxon>Gammaproteobacteria</taxon>
        <taxon>Lysobacterales</taxon>
        <taxon>Rhodanobacteraceae</taxon>
        <taxon>Luteibacter</taxon>
    </lineage>
</organism>
<evidence type="ECO:0000256" key="1">
    <source>
        <dbReference type="RuleBase" id="RU364038"/>
    </source>
</evidence>
<dbReference type="InterPro" id="IPR009094">
    <property type="entry name" value="DiS-bond_isomerase_DsbC/G_N_sf"/>
</dbReference>
<evidence type="ECO:0000259" key="3">
    <source>
        <dbReference type="Pfam" id="PF13098"/>
    </source>
</evidence>
<dbReference type="Pfam" id="PF13098">
    <property type="entry name" value="Thioredoxin_2"/>
    <property type="match status" value="1"/>
</dbReference>
<dbReference type="Gene3D" id="3.40.30.10">
    <property type="entry name" value="Glutaredoxin"/>
    <property type="match status" value="1"/>
</dbReference>
<evidence type="ECO:0000313" key="4">
    <source>
        <dbReference type="EMBL" id="NII04904.1"/>
    </source>
</evidence>
<feature type="chain" id="PRO_5031611665" description="Thiol:disulfide interchange protein" evidence="1">
    <location>
        <begin position="25"/>
        <end position="257"/>
    </location>
</feature>
<evidence type="ECO:0000256" key="2">
    <source>
        <dbReference type="SAM" id="MobiDB-lite"/>
    </source>
</evidence>
<name>A0A7X5U6U3_9GAMM</name>
<protein>
    <recommendedName>
        <fullName evidence="1">Thiol:disulfide interchange protein</fullName>
    </recommendedName>
</protein>
<dbReference type="InterPro" id="IPR012336">
    <property type="entry name" value="Thioredoxin-like_fold"/>
</dbReference>
<dbReference type="PANTHER" id="PTHR35272:SF4">
    <property type="entry name" value="THIOL:DISULFIDE INTERCHANGE PROTEIN DSBG"/>
    <property type="match status" value="1"/>
</dbReference>
<keyword evidence="1" id="KW-0732">Signal</keyword>
<sequence>MIRLPLWPRAVLAMAIMVSTGAHAADGKTPPPVLKALQAQGLTDVQEFDAGSSVRGFAGIVGDEPMSVYVTPDGNAIVGTRVDAQGSRIDAKKMDELVIKPRAAKIMKQLSESKWVLDGKPSAPRVVYVFTDPNCPYCHAFWEAARPWVESGKVQIRYLVVGIIREDSPAKAAAILGAKDPAEALTRNEKAFSKGGIAAEKTISPEVQKQLDGNLALMMSLDIQGTPGIVQQGADGKLSKFGGMPRSGGLESILGPK</sequence>
<keyword evidence="5" id="KW-1185">Reference proteome</keyword>
<comment type="function">
    <text evidence="1">Required for disulfide bond formation in some periplasmic proteins. Acts by transferring its disulfide bond to other proteins and is reduced in the process.</text>
</comment>
<comment type="subcellular location">
    <subcellularLocation>
        <location evidence="1">Periplasm</location>
    </subcellularLocation>
</comment>
<keyword evidence="1" id="KW-0676">Redox-active center</keyword>
<comment type="caution">
    <text evidence="4">The sequence shown here is derived from an EMBL/GenBank/DDBJ whole genome shotgun (WGS) entry which is preliminary data.</text>
</comment>
<dbReference type="GO" id="GO:0042597">
    <property type="term" value="C:periplasmic space"/>
    <property type="evidence" value="ECO:0007669"/>
    <property type="project" value="UniProtKB-SubCell"/>
</dbReference>
<comment type="similarity">
    <text evidence="1">Belongs to the thioredoxin family. DsbC subfamily.</text>
</comment>
<dbReference type="SUPFAM" id="SSF52833">
    <property type="entry name" value="Thioredoxin-like"/>
    <property type="match status" value="1"/>
</dbReference>
<dbReference type="CDD" id="cd03020">
    <property type="entry name" value="DsbA_DsbC_DsbG"/>
    <property type="match status" value="1"/>
</dbReference>
<dbReference type="Proteomes" id="UP000490980">
    <property type="component" value="Unassembled WGS sequence"/>
</dbReference>
<dbReference type="AlphaFoldDB" id="A0A7X5U6U3"/>
<feature type="domain" description="Thioredoxin-like fold" evidence="3">
    <location>
        <begin position="123"/>
        <end position="242"/>
    </location>
</feature>
<dbReference type="Gene3D" id="3.10.450.70">
    <property type="entry name" value="Disulphide bond isomerase, DsbC/G, N-terminal"/>
    <property type="match status" value="1"/>
</dbReference>
<feature type="region of interest" description="Disordered" evidence="2">
    <location>
        <begin position="236"/>
        <end position="257"/>
    </location>
</feature>
<feature type="signal peptide" evidence="1">
    <location>
        <begin position="1"/>
        <end position="24"/>
    </location>
</feature>
<dbReference type="RefSeq" id="WP_166945618.1">
    <property type="nucleotide sequence ID" value="NZ_CP077072.1"/>
</dbReference>
<dbReference type="NCBIfam" id="NF008657">
    <property type="entry name" value="PRK11657.1"/>
    <property type="match status" value="1"/>
</dbReference>
<keyword evidence="1" id="KW-0574">Periplasm</keyword>
<dbReference type="EMBL" id="JAARLZ010000001">
    <property type="protein sequence ID" value="NII04904.1"/>
    <property type="molecule type" value="Genomic_DNA"/>
</dbReference>
<proteinExistence type="inferred from homology"/>
<accession>A0A7X5U6U3</accession>
<gene>
    <name evidence="4" type="primary">dsbG</name>
    <name evidence="4" type="ORF">HBF25_00730</name>
</gene>
<reference evidence="4 5" key="1">
    <citation type="submission" date="2020-03" db="EMBL/GenBank/DDBJ databases">
        <authorList>
            <person name="Lai Q."/>
        </authorList>
    </citation>
    <scope>NUCLEOTIDE SEQUENCE [LARGE SCALE GENOMIC DNA]</scope>
    <source>
        <strain evidence="4 5">CCUG 25036</strain>
    </source>
</reference>
<dbReference type="PANTHER" id="PTHR35272">
    <property type="entry name" value="THIOL:DISULFIDE INTERCHANGE PROTEIN DSBC-RELATED"/>
    <property type="match status" value="1"/>
</dbReference>
<dbReference type="InterPro" id="IPR033954">
    <property type="entry name" value="DiS-bond_Isoase_DsbC/G"/>
</dbReference>
<dbReference type="InterPro" id="IPR051470">
    <property type="entry name" value="Thiol:disulfide_interchange"/>
</dbReference>
<evidence type="ECO:0000313" key="5">
    <source>
        <dbReference type="Proteomes" id="UP000490980"/>
    </source>
</evidence>
<dbReference type="SUPFAM" id="SSF54423">
    <property type="entry name" value="DsbC/DsbG N-terminal domain-like"/>
    <property type="match status" value="1"/>
</dbReference>
<dbReference type="InterPro" id="IPR036249">
    <property type="entry name" value="Thioredoxin-like_sf"/>
</dbReference>